<comment type="similarity">
    <text evidence="2 8">Belongs to the acyl-CoA dehydrogenase family.</text>
</comment>
<dbReference type="SUPFAM" id="SSF56645">
    <property type="entry name" value="Acyl-CoA dehydrogenase NM domain-like"/>
    <property type="match status" value="1"/>
</dbReference>
<gene>
    <name evidence="12" type="ORF">CVA01_01180</name>
</gene>
<dbReference type="InterPro" id="IPR046373">
    <property type="entry name" value="Acyl-CoA_Oxase/DH_mid-dom_sf"/>
</dbReference>
<keyword evidence="4 8" id="KW-0274">FAD</keyword>
<evidence type="ECO:0000256" key="6">
    <source>
        <dbReference type="ARBA" id="ARBA00052546"/>
    </source>
</evidence>
<evidence type="ECO:0000256" key="7">
    <source>
        <dbReference type="ARBA" id="ARBA00071575"/>
    </source>
</evidence>
<feature type="domain" description="Acyl-CoA oxidase/dehydrogenase middle" evidence="10">
    <location>
        <begin position="155"/>
        <end position="249"/>
    </location>
</feature>
<evidence type="ECO:0000256" key="8">
    <source>
        <dbReference type="RuleBase" id="RU362125"/>
    </source>
</evidence>
<dbReference type="FunFam" id="2.40.110.10:FF:000001">
    <property type="entry name" value="Acyl-CoA dehydrogenase, mitochondrial"/>
    <property type="match status" value="1"/>
</dbReference>
<feature type="domain" description="Acyl-CoA dehydrogenase/oxidase C-terminal" evidence="9">
    <location>
        <begin position="261"/>
        <end position="415"/>
    </location>
</feature>
<evidence type="ECO:0000256" key="2">
    <source>
        <dbReference type="ARBA" id="ARBA00009347"/>
    </source>
</evidence>
<keyword evidence="5 8" id="KW-0560">Oxidoreductase</keyword>
<dbReference type="EMBL" id="BJNT01000001">
    <property type="protein sequence ID" value="GEC84804.1"/>
    <property type="molecule type" value="Genomic_DNA"/>
</dbReference>
<dbReference type="PANTHER" id="PTHR43884:SF12">
    <property type="entry name" value="ISOVALERYL-COA DEHYDROGENASE, MITOCHONDRIAL-RELATED"/>
    <property type="match status" value="1"/>
</dbReference>
<comment type="catalytic activity">
    <reaction evidence="6">
        <text>a 2,3-saturated acyl-CoA + A = a 2,3-dehydroacyl-CoA + AH2</text>
        <dbReference type="Rhea" id="RHEA:48608"/>
        <dbReference type="ChEBI" id="CHEBI:13193"/>
        <dbReference type="ChEBI" id="CHEBI:17499"/>
        <dbReference type="ChEBI" id="CHEBI:60015"/>
        <dbReference type="ChEBI" id="CHEBI:65111"/>
    </reaction>
</comment>
<evidence type="ECO:0000259" key="9">
    <source>
        <dbReference type="Pfam" id="PF00441"/>
    </source>
</evidence>
<dbReference type="InterPro" id="IPR006091">
    <property type="entry name" value="Acyl-CoA_Oxase/DH_mid-dom"/>
</dbReference>
<evidence type="ECO:0000256" key="1">
    <source>
        <dbReference type="ARBA" id="ARBA00001974"/>
    </source>
</evidence>
<dbReference type="Pfam" id="PF02770">
    <property type="entry name" value="Acyl-CoA_dh_M"/>
    <property type="match status" value="1"/>
</dbReference>
<dbReference type="Gene3D" id="1.10.540.10">
    <property type="entry name" value="Acyl-CoA dehydrogenase/oxidase, N-terminal domain"/>
    <property type="match status" value="1"/>
</dbReference>
<evidence type="ECO:0000256" key="4">
    <source>
        <dbReference type="ARBA" id="ARBA00022827"/>
    </source>
</evidence>
<dbReference type="GO" id="GO:0050660">
    <property type="term" value="F:flavin adenine dinucleotide binding"/>
    <property type="evidence" value="ECO:0007669"/>
    <property type="project" value="InterPro"/>
</dbReference>
<comment type="cofactor">
    <cofactor evidence="1 8">
        <name>FAD</name>
        <dbReference type="ChEBI" id="CHEBI:57692"/>
    </cofactor>
</comment>
<reference evidence="12 13" key="1">
    <citation type="submission" date="2019-06" db="EMBL/GenBank/DDBJ databases">
        <title>Whole genome shotgun sequence of Corynebacterium variabile NBRC 15286.</title>
        <authorList>
            <person name="Hosoyama A."/>
            <person name="Uohara A."/>
            <person name="Ohji S."/>
            <person name="Ichikawa N."/>
        </authorList>
    </citation>
    <scope>NUCLEOTIDE SEQUENCE [LARGE SCALE GENOMIC DNA]</scope>
    <source>
        <strain evidence="12 13">NBRC 15286</strain>
    </source>
</reference>
<protein>
    <recommendedName>
        <fullName evidence="7">Probable acyl-CoA dehydrogenase fadE25</fullName>
    </recommendedName>
</protein>
<comment type="caution">
    <text evidence="12">The sequence shown here is derived from an EMBL/GenBank/DDBJ whole genome shotgun (WGS) entry which is preliminary data.</text>
</comment>
<evidence type="ECO:0000259" key="10">
    <source>
        <dbReference type="Pfam" id="PF02770"/>
    </source>
</evidence>
<organism evidence="12 13">
    <name type="scientific">Corynebacterium variabile</name>
    <dbReference type="NCBI Taxonomy" id="1727"/>
    <lineage>
        <taxon>Bacteria</taxon>
        <taxon>Bacillati</taxon>
        <taxon>Actinomycetota</taxon>
        <taxon>Actinomycetes</taxon>
        <taxon>Mycobacteriales</taxon>
        <taxon>Corynebacteriaceae</taxon>
        <taxon>Corynebacterium</taxon>
    </lineage>
</organism>
<dbReference type="InterPro" id="IPR006089">
    <property type="entry name" value="Acyl-CoA_DH_CS"/>
</dbReference>
<dbReference type="Gene3D" id="1.20.140.10">
    <property type="entry name" value="Butyryl-CoA Dehydrogenase, subunit A, domain 3"/>
    <property type="match status" value="1"/>
</dbReference>
<evidence type="ECO:0000259" key="11">
    <source>
        <dbReference type="Pfam" id="PF02771"/>
    </source>
</evidence>
<keyword evidence="3 8" id="KW-0285">Flavoprotein</keyword>
<dbReference type="SUPFAM" id="SSF47203">
    <property type="entry name" value="Acyl-CoA dehydrogenase C-terminal domain-like"/>
    <property type="match status" value="1"/>
</dbReference>
<name>A0A4Y4C071_9CORY</name>
<feature type="domain" description="Acyl-CoA dehydrogenase/oxidase N-terminal" evidence="11">
    <location>
        <begin position="41"/>
        <end position="150"/>
    </location>
</feature>
<proteinExistence type="inferred from homology"/>
<dbReference type="Pfam" id="PF00441">
    <property type="entry name" value="Acyl-CoA_dh_1"/>
    <property type="match status" value="1"/>
</dbReference>
<dbReference type="InterPro" id="IPR036250">
    <property type="entry name" value="AcylCo_DH-like_C"/>
</dbReference>
<accession>A0A4Y4C071</accession>
<dbReference type="PANTHER" id="PTHR43884">
    <property type="entry name" value="ACYL-COA DEHYDROGENASE"/>
    <property type="match status" value="1"/>
</dbReference>
<dbReference type="InterPro" id="IPR009075">
    <property type="entry name" value="AcylCo_DH/oxidase_C"/>
</dbReference>
<dbReference type="Pfam" id="PF02771">
    <property type="entry name" value="Acyl-CoA_dh_N"/>
    <property type="match status" value="1"/>
</dbReference>
<evidence type="ECO:0000313" key="12">
    <source>
        <dbReference type="EMBL" id="GEC84804.1"/>
    </source>
</evidence>
<dbReference type="Proteomes" id="UP000319986">
    <property type="component" value="Unassembled WGS sequence"/>
</dbReference>
<dbReference type="Gene3D" id="2.40.110.10">
    <property type="entry name" value="Butyryl-CoA Dehydrogenase, subunit A, domain 2"/>
    <property type="match status" value="1"/>
</dbReference>
<dbReference type="FunFam" id="1.20.140.10:FF:000004">
    <property type="entry name" value="Acyl-CoA dehydrogenase FadE25"/>
    <property type="match status" value="1"/>
</dbReference>
<evidence type="ECO:0000256" key="5">
    <source>
        <dbReference type="ARBA" id="ARBA00023002"/>
    </source>
</evidence>
<dbReference type="PIRSF" id="PIRSF016578">
    <property type="entry name" value="HsaA"/>
    <property type="match status" value="1"/>
</dbReference>
<dbReference type="PROSITE" id="PS00073">
    <property type="entry name" value="ACYL_COA_DH_2"/>
    <property type="match status" value="1"/>
</dbReference>
<dbReference type="PROSITE" id="PS00072">
    <property type="entry name" value="ACYL_COA_DH_1"/>
    <property type="match status" value="1"/>
</dbReference>
<evidence type="ECO:0000256" key="3">
    <source>
        <dbReference type="ARBA" id="ARBA00022630"/>
    </source>
</evidence>
<sequence length="416" mass="44921">MVPKRPRKFGHGNYLHTHKDFQETGASMAFNPDFDLFQLPEEYRELRSAIRQIAEEQIAPHAAEVDADERFPEEALKALNESGFNAVHVPDEFGGQGADSLAAVIVIEEVARVCGSSSLIPAVNKLGTMGLILAGSDELKAKVLPDIAEGGLASYALTEREAGSDAGGMKTKAVRDGDEWVLNGSKCFITNGSRATWVTVMAVTDPEAGSRGISAFMVHKDDPGFRVGGLEHKLGIKGSPTAELYFEDCRIPADRMIGEEGTGFKTALQTLDHTRPTIGAQALGIAQGAFDAAVEYVKERKQFGKPIAAFQNTQFTLADMKMKIDAARLMIYTAASNAERGVAEDGGKLGLMAAGSKAFASDIAMEVTLDAIQLLGGYGYTRDFPVERMMRDAKITQIYEGTNQICRMVMGRQILT</sequence>
<evidence type="ECO:0000313" key="13">
    <source>
        <dbReference type="Proteomes" id="UP000319986"/>
    </source>
</evidence>
<dbReference type="GO" id="GO:0003995">
    <property type="term" value="F:acyl-CoA dehydrogenase activity"/>
    <property type="evidence" value="ECO:0007669"/>
    <property type="project" value="InterPro"/>
</dbReference>
<dbReference type="InterPro" id="IPR013786">
    <property type="entry name" value="AcylCoA_DH/ox_N"/>
</dbReference>
<dbReference type="InterPro" id="IPR037069">
    <property type="entry name" value="AcylCoA_DH/ox_N_sf"/>
</dbReference>
<dbReference type="InterPro" id="IPR009100">
    <property type="entry name" value="AcylCoA_DH/oxidase_NM_dom_sf"/>
</dbReference>
<dbReference type="AlphaFoldDB" id="A0A4Y4C071"/>
<dbReference type="FunFam" id="1.10.540.10:FF:000023">
    <property type="entry name" value="Acyl-CoA dehydrogenase FadE25"/>
    <property type="match status" value="1"/>
</dbReference>